<dbReference type="Pfam" id="PF02108">
    <property type="entry name" value="FliH"/>
    <property type="match status" value="1"/>
</dbReference>
<sequence length="239" mass="26961">METTTVIPKANLTSCQRWKLDSLDVSGVPSTKDLQNKEMSAANEPKNTTDKNIPTSPTEEEITALFQKAEENGHQKGYEAGYKSGFQEGRQQGESEIEAEFNQINTIFADLDEKIQTIDQQIAQELLTLAIDLTKKMISQALVIHPELILPIVQEAILQLPSTGGQQLRLFLHPKDAVIVRQHMNEQLTQENWEIREDTQLEQGGCRIEANGGEIDANIETRWRRVLAAIGQKNDWIEK</sequence>
<dbReference type="PANTHER" id="PTHR34982:SF1">
    <property type="entry name" value="FLAGELLAR ASSEMBLY PROTEIN FLIH"/>
    <property type="match status" value="1"/>
</dbReference>
<evidence type="ECO:0000256" key="5">
    <source>
        <dbReference type="ARBA" id="ARBA00022448"/>
    </source>
</evidence>
<name>A0A1I4F428_9PROT</name>
<evidence type="ECO:0000256" key="6">
    <source>
        <dbReference type="ARBA" id="ARBA00022490"/>
    </source>
</evidence>
<dbReference type="Proteomes" id="UP000199533">
    <property type="component" value="Unassembled WGS sequence"/>
</dbReference>
<dbReference type="GO" id="GO:0071973">
    <property type="term" value="P:bacterial-type flagellum-dependent cell motility"/>
    <property type="evidence" value="ECO:0007669"/>
    <property type="project" value="InterPro"/>
</dbReference>
<comment type="subcellular location">
    <subcellularLocation>
        <location evidence="2">Cytoplasm</location>
    </subcellularLocation>
</comment>
<evidence type="ECO:0000313" key="13">
    <source>
        <dbReference type="Proteomes" id="UP000199533"/>
    </source>
</evidence>
<keyword evidence="12" id="KW-0282">Flagellum</keyword>
<dbReference type="AlphaFoldDB" id="A0A1I4F428"/>
<dbReference type="GO" id="GO:0005829">
    <property type="term" value="C:cytosol"/>
    <property type="evidence" value="ECO:0007669"/>
    <property type="project" value="TreeGrafter"/>
</dbReference>
<dbReference type="GO" id="GO:0003774">
    <property type="term" value="F:cytoskeletal motor activity"/>
    <property type="evidence" value="ECO:0007669"/>
    <property type="project" value="InterPro"/>
</dbReference>
<accession>A0A1I4F428</accession>
<feature type="domain" description="Flagellar assembly protein FliH/Type III secretion system HrpE" evidence="11">
    <location>
        <begin position="99"/>
        <end position="226"/>
    </location>
</feature>
<dbReference type="EMBL" id="FOSP01000033">
    <property type="protein sequence ID" value="SFL12718.1"/>
    <property type="molecule type" value="Genomic_DNA"/>
</dbReference>
<dbReference type="OrthoDB" id="5296952at2"/>
<dbReference type="RefSeq" id="WP_090702159.1">
    <property type="nucleotide sequence ID" value="NZ_FOSP01000033.1"/>
</dbReference>
<proteinExistence type="inferred from homology"/>
<dbReference type="InterPro" id="IPR018035">
    <property type="entry name" value="Flagellar_FliH/T3SS_HrpE"/>
</dbReference>
<dbReference type="GO" id="GO:0015031">
    <property type="term" value="P:protein transport"/>
    <property type="evidence" value="ECO:0007669"/>
    <property type="project" value="UniProtKB-KW"/>
</dbReference>
<dbReference type="InterPro" id="IPR051472">
    <property type="entry name" value="T3SS_Stator/FliH"/>
</dbReference>
<keyword evidence="12" id="KW-0969">Cilium</keyword>
<keyword evidence="6" id="KW-0963">Cytoplasm</keyword>
<evidence type="ECO:0000256" key="2">
    <source>
        <dbReference type="ARBA" id="ARBA00004496"/>
    </source>
</evidence>
<keyword evidence="5" id="KW-0813">Transport</keyword>
<keyword evidence="12" id="KW-0966">Cell projection</keyword>
<evidence type="ECO:0000256" key="8">
    <source>
        <dbReference type="ARBA" id="ARBA00022927"/>
    </source>
</evidence>
<dbReference type="GO" id="GO:0044781">
    <property type="term" value="P:bacterial-type flagellum organization"/>
    <property type="evidence" value="ECO:0007669"/>
    <property type="project" value="UniProtKB-KW"/>
</dbReference>
<evidence type="ECO:0000256" key="4">
    <source>
        <dbReference type="ARBA" id="ARBA00016507"/>
    </source>
</evidence>
<keyword evidence="13" id="KW-1185">Reference proteome</keyword>
<feature type="region of interest" description="Disordered" evidence="10">
    <location>
        <begin position="26"/>
        <end position="57"/>
    </location>
</feature>
<evidence type="ECO:0000313" key="12">
    <source>
        <dbReference type="EMBL" id="SFL12718.1"/>
    </source>
</evidence>
<comment type="similarity">
    <text evidence="3">Belongs to the FliH family.</text>
</comment>
<reference evidence="13" key="1">
    <citation type="submission" date="2016-10" db="EMBL/GenBank/DDBJ databases">
        <authorList>
            <person name="Varghese N."/>
            <person name="Submissions S."/>
        </authorList>
    </citation>
    <scope>NUCLEOTIDE SEQUENCE [LARGE SCALE GENOMIC DNA]</scope>
    <source>
        <strain evidence="13">Nm69</strain>
    </source>
</reference>
<evidence type="ECO:0000256" key="9">
    <source>
        <dbReference type="ARBA" id="ARBA00023225"/>
    </source>
</evidence>
<dbReference type="InterPro" id="IPR000563">
    <property type="entry name" value="Flag_FliH"/>
</dbReference>
<evidence type="ECO:0000256" key="10">
    <source>
        <dbReference type="SAM" id="MobiDB-lite"/>
    </source>
</evidence>
<evidence type="ECO:0000256" key="3">
    <source>
        <dbReference type="ARBA" id="ARBA00006602"/>
    </source>
</evidence>
<keyword evidence="7" id="KW-1005">Bacterial flagellum biogenesis</keyword>
<evidence type="ECO:0000256" key="7">
    <source>
        <dbReference type="ARBA" id="ARBA00022795"/>
    </source>
</evidence>
<keyword evidence="9" id="KW-1006">Bacterial flagellum protein export</keyword>
<evidence type="ECO:0000256" key="1">
    <source>
        <dbReference type="ARBA" id="ARBA00003041"/>
    </source>
</evidence>
<comment type="function">
    <text evidence="1">Needed for flagellar regrowth and assembly.</text>
</comment>
<evidence type="ECO:0000259" key="11">
    <source>
        <dbReference type="Pfam" id="PF02108"/>
    </source>
</evidence>
<dbReference type="PANTHER" id="PTHR34982">
    <property type="entry name" value="YOP PROTEINS TRANSLOCATION PROTEIN L"/>
    <property type="match status" value="1"/>
</dbReference>
<organism evidence="12 13">
    <name type="scientific">Nitrosomonas aestuarii</name>
    <dbReference type="NCBI Taxonomy" id="52441"/>
    <lineage>
        <taxon>Bacteria</taxon>
        <taxon>Pseudomonadati</taxon>
        <taxon>Pseudomonadota</taxon>
        <taxon>Betaproteobacteria</taxon>
        <taxon>Nitrosomonadales</taxon>
        <taxon>Nitrosomonadaceae</taxon>
        <taxon>Nitrosomonas</taxon>
    </lineage>
</organism>
<dbReference type="GO" id="GO:0009288">
    <property type="term" value="C:bacterial-type flagellum"/>
    <property type="evidence" value="ECO:0007669"/>
    <property type="project" value="InterPro"/>
</dbReference>
<gene>
    <name evidence="12" type="ORF">SAMN05216302_103328</name>
</gene>
<dbReference type="PRINTS" id="PR01003">
    <property type="entry name" value="FLGFLIH"/>
</dbReference>
<keyword evidence="8" id="KW-0653">Protein transport</keyword>
<dbReference type="STRING" id="52441.SAMN05216302_103328"/>
<protein>
    <recommendedName>
        <fullName evidence="4">Flagellar assembly protein FliH</fullName>
    </recommendedName>
</protein>